<dbReference type="EMBL" id="AFBQ01000379">
    <property type="protein sequence ID" value="EHY30188.1"/>
    <property type="molecule type" value="Genomic_DNA"/>
</dbReference>
<reference evidence="2 3" key="1">
    <citation type="submission" date="2011-11" db="EMBL/GenBank/DDBJ databases">
        <authorList>
            <person name="Weinstock G."/>
            <person name="Sodergren E."/>
            <person name="Clifton S."/>
            <person name="Fulton L."/>
            <person name="Fulton B."/>
            <person name="Courtney L."/>
            <person name="Fronick C."/>
            <person name="Harrison M."/>
            <person name="Strong C."/>
            <person name="Farmer C."/>
            <person name="Delahaunty K."/>
            <person name="Markovic C."/>
            <person name="Hall O."/>
            <person name="Minx P."/>
            <person name="Tomlinson C."/>
            <person name="Mitreva M."/>
            <person name="Hou S."/>
            <person name="Chen J."/>
            <person name="Wollam A."/>
            <person name="Pepin K.H."/>
            <person name="Johnson M."/>
            <person name="Bhonagiri V."/>
            <person name="Zhang X."/>
            <person name="Suruliraj S."/>
            <person name="Warren W."/>
            <person name="Chinwalla A."/>
            <person name="Mardis E.R."/>
            <person name="Wilson R.K."/>
        </authorList>
    </citation>
    <scope>NUCLEOTIDE SEQUENCE [LARGE SCALE GENOMIC DNA]</scope>
    <source>
        <strain evidence="2 3">YIT 11816</strain>
    </source>
</reference>
<comment type="caution">
    <text evidence="2">The sequence shown here is derived from an EMBL/GenBank/DDBJ whole genome shotgun (WGS) entry which is preliminary data.</text>
</comment>
<name>H3KI76_9BURK</name>
<feature type="region of interest" description="Disordered" evidence="1">
    <location>
        <begin position="1"/>
        <end position="21"/>
    </location>
</feature>
<evidence type="ECO:0000313" key="3">
    <source>
        <dbReference type="Proteomes" id="UP000004956"/>
    </source>
</evidence>
<evidence type="ECO:0000313" key="2">
    <source>
        <dbReference type="EMBL" id="EHY30188.1"/>
    </source>
</evidence>
<dbReference type="HOGENOM" id="CLU_1730481_0_0_4"/>
<gene>
    <name evidence="2" type="ORF">HMPREF9440_02478</name>
</gene>
<dbReference type="AlphaFoldDB" id="H3KI76"/>
<accession>H3KI76</accession>
<dbReference type="Proteomes" id="UP000004956">
    <property type="component" value="Unassembled WGS sequence"/>
</dbReference>
<proteinExistence type="predicted"/>
<protein>
    <submittedName>
        <fullName evidence="2">Uncharacterized protein</fullName>
    </submittedName>
</protein>
<evidence type="ECO:0000256" key="1">
    <source>
        <dbReference type="SAM" id="MobiDB-lite"/>
    </source>
</evidence>
<keyword evidence="3" id="KW-1185">Reference proteome</keyword>
<organism evidence="2 3">
    <name type="scientific">Sutterella parvirubra YIT 11816</name>
    <dbReference type="NCBI Taxonomy" id="762967"/>
    <lineage>
        <taxon>Bacteria</taxon>
        <taxon>Pseudomonadati</taxon>
        <taxon>Pseudomonadota</taxon>
        <taxon>Betaproteobacteria</taxon>
        <taxon>Burkholderiales</taxon>
        <taxon>Sutterellaceae</taxon>
        <taxon>Sutterella</taxon>
    </lineage>
</organism>
<sequence>MLEREVSAGAEASGPDVRDVSTRDAAATADALCGAGDDDGFAGVVDLHGWCSRFGLWCGLLWVLGFLDRSIRKVLRRPWVRLGISCFGVEAEPRGPVGMRWGLGLRMPSEERTFRSSHVMIRRTAHLPYPMVISHAWACVSCIPKKPSSSG</sequence>